<evidence type="ECO:0000256" key="3">
    <source>
        <dbReference type="ARBA" id="ARBA00023002"/>
    </source>
</evidence>
<proteinExistence type="predicted"/>
<dbReference type="SUPFAM" id="SSF55447">
    <property type="entry name" value="CO dehydrogenase flavoprotein C-terminal domain-like"/>
    <property type="match status" value="1"/>
</dbReference>
<dbReference type="Proteomes" id="UP001168694">
    <property type="component" value="Unassembled WGS sequence"/>
</dbReference>
<dbReference type="InterPro" id="IPR016169">
    <property type="entry name" value="FAD-bd_PCMH_sub2"/>
</dbReference>
<name>A0ABT8E2Y6_9BACL</name>
<dbReference type="SUPFAM" id="SSF56176">
    <property type="entry name" value="FAD-binding/transporter-associated domain-like"/>
    <property type="match status" value="1"/>
</dbReference>
<dbReference type="InterPro" id="IPR016167">
    <property type="entry name" value="FAD-bd_PCMH_sub1"/>
</dbReference>
<dbReference type="InterPro" id="IPR016166">
    <property type="entry name" value="FAD-bd_PCMH"/>
</dbReference>
<dbReference type="InterPro" id="IPR051312">
    <property type="entry name" value="Diverse_Substr_Oxidored"/>
</dbReference>
<gene>
    <name evidence="5" type="ORF">QYF49_04450</name>
</gene>
<feature type="domain" description="FAD-binding PCMH-type" evidence="4">
    <location>
        <begin position="1"/>
        <end position="174"/>
    </location>
</feature>
<organism evidence="5 6">
    <name type="scientific">Fictibacillus terranigra</name>
    <dbReference type="NCBI Taxonomy" id="3058424"/>
    <lineage>
        <taxon>Bacteria</taxon>
        <taxon>Bacillati</taxon>
        <taxon>Bacillota</taxon>
        <taxon>Bacilli</taxon>
        <taxon>Bacillales</taxon>
        <taxon>Fictibacillaceae</taxon>
        <taxon>Fictibacillus</taxon>
    </lineage>
</organism>
<protein>
    <submittedName>
        <fullName evidence="5">FAD binding domain-containing protein</fullName>
    </submittedName>
</protein>
<keyword evidence="1" id="KW-0285">Flavoprotein</keyword>
<dbReference type="Gene3D" id="3.30.465.10">
    <property type="match status" value="1"/>
</dbReference>
<dbReference type="PANTHER" id="PTHR42659">
    <property type="entry name" value="XANTHINE DEHYDROGENASE SUBUNIT C-RELATED"/>
    <property type="match status" value="1"/>
</dbReference>
<evidence type="ECO:0000313" key="6">
    <source>
        <dbReference type="Proteomes" id="UP001168694"/>
    </source>
</evidence>
<dbReference type="Pfam" id="PF00941">
    <property type="entry name" value="FAD_binding_5"/>
    <property type="match status" value="1"/>
</dbReference>
<comment type="caution">
    <text evidence="5">The sequence shown here is derived from an EMBL/GenBank/DDBJ whole genome shotgun (WGS) entry which is preliminary data.</text>
</comment>
<evidence type="ECO:0000259" key="4">
    <source>
        <dbReference type="PROSITE" id="PS51387"/>
    </source>
</evidence>
<keyword evidence="6" id="KW-1185">Reference proteome</keyword>
<dbReference type="InterPro" id="IPR005107">
    <property type="entry name" value="CO_DH_flav_C"/>
</dbReference>
<dbReference type="InterPro" id="IPR036318">
    <property type="entry name" value="FAD-bd_PCMH-like_sf"/>
</dbReference>
<accession>A0ABT8E2Y6</accession>
<dbReference type="PROSITE" id="PS51387">
    <property type="entry name" value="FAD_PCMH"/>
    <property type="match status" value="1"/>
</dbReference>
<dbReference type="InterPro" id="IPR002346">
    <property type="entry name" value="Mopterin_DH_FAD-bd"/>
</dbReference>
<dbReference type="SMART" id="SM01092">
    <property type="entry name" value="CO_deh_flav_C"/>
    <property type="match status" value="1"/>
</dbReference>
<dbReference type="Gene3D" id="3.30.43.10">
    <property type="entry name" value="Uridine Diphospho-n-acetylenolpyruvylglucosamine Reductase, domain 2"/>
    <property type="match status" value="1"/>
</dbReference>
<dbReference type="InterPro" id="IPR036683">
    <property type="entry name" value="CO_DH_flav_C_dom_sf"/>
</dbReference>
<evidence type="ECO:0000256" key="1">
    <source>
        <dbReference type="ARBA" id="ARBA00022630"/>
    </source>
</evidence>
<dbReference type="RefSeq" id="WP_290398403.1">
    <property type="nucleotide sequence ID" value="NZ_JAUHLN010000001.1"/>
</dbReference>
<dbReference type="PANTHER" id="PTHR42659:SF2">
    <property type="entry name" value="XANTHINE DEHYDROGENASE SUBUNIT C-RELATED"/>
    <property type="match status" value="1"/>
</dbReference>
<keyword evidence="2" id="KW-0274">FAD</keyword>
<dbReference type="EMBL" id="JAUHLN010000001">
    <property type="protein sequence ID" value="MDN4072279.1"/>
    <property type="molecule type" value="Genomic_DNA"/>
</dbReference>
<evidence type="ECO:0000256" key="2">
    <source>
        <dbReference type="ARBA" id="ARBA00022827"/>
    </source>
</evidence>
<keyword evidence="3" id="KW-0560">Oxidoreductase</keyword>
<evidence type="ECO:0000313" key="5">
    <source>
        <dbReference type="EMBL" id="MDN4072279.1"/>
    </source>
</evidence>
<reference evidence="5" key="1">
    <citation type="submission" date="2023-06" db="EMBL/GenBank/DDBJ databases">
        <title>Draft Genome Sequences of Representative Paenibacillus Polymyxa, Bacillus cereus, Fictibacillus sp., and Brevibacillus agri Strains Isolated from Amazonian Dark Earth.</title>
        <authorList>
            <person name="Pellegrinetti T.A."/>
            <person name="Cunha I.C.M."/>
            <person name="Chaves M.G."/>
            <person name="Freitas A.S."/>
            <person name="Silva A.V.R."/>
            <person name="Tsai S.M."/>
            <person name="Mendes L.W."/>
        </authorList>
    </citation>
    <scope>NUCLEOTIDE SEQUENCE</scope>
    <source>
        <strain evidence="5">CENA-BCM004</strain>
    </source>
</reference>
<sequence length="279" mass="30972">MLHYNIDYYEPSSISEAVKLFDKLDKEGKKPLYLAGGTEILTLGRLNQIYTKAVIDVKGIPDCNVQGLHRNSVVVGAALTLTQIFEAGVFPFLGEACVRIADRTSRNQITLGGNLASDIIYREAVLPLLLTDATIVIAGNDGIRHVPIHQIFNETLCLNPGEFVVQIIADSQYTKMPFVIEKKRKSERVDYPLLTLAVLKTDSSIRAGFSGLCAFPFRSSAMEKELNNTSLTLKERVDSAIRLIPAPVIQDIRGSRDYRLFVLQYTLLDALTDLEGVRL</sequence>